<dbReference type="AlphaFoldDB" id="A0AA39T1E4"/>
<keyword evidence="2" id="KW-0472">Membrane</keyword>
<dbReference type="Proteomes" id="UP001175000">
    <property type="component" value="Unassembled WGS sequence"/>
</dbReference>
<protein>
    <submittedName>
        <fullName evidence="3">Uncharacterized protein</fullName>
    </submittedName>
</protein>
<evidence type="ECO:0000313" key="3">
    <source>
        <dbReference type="EMBL" id="KAK0610981.1"/>
    </source>
</evidence>
<evidence type="ECO:0000313" key="4">
    <source>
        <dbReference type="Proteomes" id="UP001175000"/>
    </source>
</evidence>
<feature type="compositionally biased region" description="Low complexity" evidence="1">
    <location>
        <begin position="11"/>
        <end position="28"/>
    </location>
</feature>
<keyword evidence="2" id="KW-0812">Transmembrane</keyword>
<dbReference type="EMBL" id="JAULSU010000007">
    <property type="protein sequence ID" value="KAK0610981.1"/>
    <property type="molecule type" value="Genomic_DNA"/>
</dbReference>
<evidence type="ECO:0000256" key="1">
    <source>
        <dbReference type="SAM" id="MobiDB-lite"/>
    </source>
</evidence>
<feature type="transmembrane region" description="Helical" evidence="2">
    <location>
        <begin position="151"/>
        <end position="170"/>
    </location>
</feature>
<reference evidence="3" key="1">
    <citation type="submission" date="2023-06" db="EMBL/GenBank/DDBJ databases">
        <title>Genome-scale phylogeny and comparative genomics of the fungal order Sordariales.</title>
        <authorList>
            <consortium name="Lawrence Berkeley National Laboratory"/>
            <person name="Hensen N."/>
            <person name="Bonometti L."/>
            <person name="Westerberg I."/>
            <person name="Brannstrom I.O."/>
            <person name="Guillou S."/>
            <person name="Cros-Aarteil S."/>
            <person name="Calhoun S."/>
            <person name="Haridas S."/>
            <person name="Kuo A."/>
            <person name="Mondo S."/>
            <person name="Pangilinan J."/>
            <person name="Riley R."/>
            <person name="Labutti K."/>
            <person name="Andreopoulos B."/>
            <person name="Lipzen A."/>
            <person name="Chen C."/>
            <person name="Yanf M."/>
            <person name="Daum C."/>
            <person name="Ng V."/>
            <person name="Clum A."/>
            <person name="Steindorff A."/>
            <person name="Ohm R."/>
            <person name="Martin F."/>
            <person name="Silar P."/>
            <person name="Natvig D."/>
            <person name="Lalanne C."/>
            <person name="Gautier V."/>
            <person name="Ament-Velasquez S.L."/>
            <person name="Kruys A."/>
            <person name="Hutchinson M.I."/>
            <person name="Powell A.J."/>
            <person name="Barry K."/>
            <person name="Miller A.N."/>
            <person name="Grigoriev I.V."/>
            <person name="Debuchy R."/>
            <person name="Gladieux P."/>
            <person name="Thoren M.H."/>
            <person name="Johannesson H."/>
        </authorList>
    </citation>
    <scope>NUCLEOTIDE SEQUENCE</scope>
    <source>
        <strain evidence="3">CBS 606.72</strain>
    </source>
</reference>
<gene>
    <name evidence="3" type="ORF">B0T14DRAFT_500168</name>
</gene>
<proteinExistence type="predicted"/>
<evidence type="ECO:0000256" key="2">
    <source>
        <dbReference type="SAM" id="Phobius"/>
    </source>
</evidence>
<feature type="region of interest" description="Disordered" evidence="1">
    <location>
        <begin position="1"/>
        <end position="46"/>
    </location>
</feature>
<name>A0AA39T1E4_9PEZI</name>
<sequence length="332" mass="37938">MTRIRHQGPSPLLRPQQEQSRQEQPLQEKIGQEALQHEQPPQKRFGQEPLDTILGLHRGALPKTIRSQFLPQDLMLFQHGVAAPDDSQHLDELEAKSPAGILEGDDAFEASIITSRCNECDMDRIGLAALHLVVTFMLWMLSSLLFGAKQIPVPSFLIAPMIMWIYPVSFSRIGNYHYHFIPLVAAGVSRFLPVAWKTSGENAWFNVEGLVEVWKMKHVNSRVEPNIYRLDNPEHPFEPLRAHSSHIRSGRLIVRLEEVPLLFKSTWCCFGWLNVVHDVYWDWQRLEAAWKLAPEIYRLGLSEGSQVLGEPVEYSVKELDDAGKGFTFFPVD</sequence>
<organism evidence="3 4">
    <name type="scientific">Immersiella caudata</name>
    <dbReference type="NCBI Taxonomy" id="314043"/>
    <lineage>
        <taxon>Eukaryota</taxon>
        <taxon>Fungi</taxon>
        <taxon>Dikarya</taxon>
        <taxon>Ascomycota</taxon>
        <taxon>Pezizomycotina</taxon>
        <taxon>Sordariomycetes</taxon>
        <taxon>Sordariomycetidae</taxon>
        <taxon>Sordariales</taxon>
        <taxon>Lasiosphaeriaceae</taxon>
        <taxon>Immersiella</taxon>
    </lineage>
</organism>
<keyword evidence="4" id="KW-1185">Reference proteome</keyword>
<feature type="transmembrane region" description="Helical" evidence="2">
    <location>
        <begin position="125"/>
        <end position="145"/>
    </location>
</feature>
<keyword evidence="2" id="KW-1133">Transmembrane helix</keyword>
<comment type="caution">
    <text evidence="3">The sequence shown here is derived from an EMBL/GenBank/DDBJ whole genome shotgun (WGS) entry which is preliminary data.</text>
</comment>
<accession>A0AA39T1E4</accession>